<dbReference type="InterPro" id="IPR009839">
    <property type="entry name" value="SseB_N"/>
</dbReference>
<protein>
    <submittedName>
        <fullName evidence="2">SseB family protein</fullName>
    </submittedName>
</protein>
<gene>
    <name evidence="2" type="ORF">LKD36_12885</name>
</gene>
<dbReference type="EMBL" id="JAJEPS010000014">
    <property type="protein sequence ID" value="MCC2127063.1"/>
    <property type="molecule type" value="Genomic_DNA"/>
</dbReference>
<evidence type="ECO:0000313" key="2">
    <source>
        <dbReference type="EMBL" id="MCC2127063.1"/>
    </source>
</evidence>
<dbReference type="Pfam" id="PF07179">
    <property type="entry name" value="SseB"/>
    <property type="match status" value="1"/>
</dbReference>
<comment type="caution">
    <text evidence="2">The sequence shown here is derived from an EMBL/GenBank/DDBJ whole genome shotgun (WGS) entry which is preliminary data.</text>
</comment>
<evidence type="ECO:0000313" key="3">
    <source>
        <dbReference type="Proteomes" id="UP001198220"/>
    </source>
</evidence>
<accession>A0AAE3A9S9</accession>
<dbReference type="RefSeq" id="WP_308459819.1">
    <property type="nucleotide sequence ID" value="NZ_JAJEPS010000014.1"/>
</dbReference>
<dbReference type="Proteomes" id="UP001198220">
    <property type="component" value="Unassembled WGS sequence"/>
</dbReference>
<evidence type="ECO:0000259" key="1">
    <source>
        <dbReference type="Pfam" id="PF07179"/>
    </source>
</evidence>
<keyword evidence="3" id="KW-1185">Reference proteome</keyword>
<organism evidence="2 3">
    <name type="scientific">Hominiventricola filiformis</name>
    <dbReference type="NCBI Taxonomy" id="2885352"/>
    <lineage>
        <taxon>Bacteria</taxon>
        <taxon>Bacillati</taxon>
        <taxon>Bacillota</taxon>
        <taxon>Clostridia</taxon>
        <taxon>Lachnospirales</taxon>
        <taxon>Lachnospiraceae</taxon>
        <taxon>Hominiventricola</taxon>
    </lineage>
</organism>
<sequence>MAIDIEKYRNQQKQTAADAVKDLREAYAFISLTTNMPYVECEEVDYNDQIHLFARKEDAESMQKELEAKGDRVRILELKTVEIQVPADPKNPAGEKKTMYLNQVRQHLGTMPFIGVNAVCFHSVGGEETCIEIKEVLPDDFEKKVGENPLYQPNVQLTGLYLMQEARKKKELVDQKHLRELDEEFSANMVKAKLFLAVLPPEGKERDPKLELKECRLPYLKHQSGDIFFPVFTDVWEFQKYTKDKKNLRSIQIPFKDLTKFWVQDAKAYMINPLGFALPLSKEMIPKLLTKFGNE</sequence>
<reference evidence="2 3" key="1">
    <citation type="submission" date="2021-10" db="EMBL/GenBank/DDBJ databases">
        <title>Anaerobic single-cell dispensing facilitates the cultivation of human gut bacteria.</title>
        <authorList>
            <person name="Afrizal A."/>
        </authorList>
    </citation>
    <scope>NUCLEOTIDE SEQUENCE [LARGE SCALE GENOMIC DNA]</scope>
    <source>
        <strain evidence="2 3">CLA-AA-H276</strain>
    </source>
</reference>
<dbReference type="AlphaFoldDB" id="A0AAE3A9S9"/>
<name>A0AAE3A9S9_9FIRM</name>
<proteinExistence type="predicted"/>
<feature type="domain" description="SseB protein N-terminal" evidence="1">
    <location>
        <begin position="182"/>
        <end position="285"/>
    </location>
</feature>